<dbReference type="AlphaFoldDB" id="A0A4V2NL45"/>
<accession>A0A4V2NL45</accession>
<evidence type="ECO:0000313" key="2">
    <source>
        <dbReference type="Proteomes" id="UP000291822"/>
    </source>
</evidence>
<dbReference type="RefSeq" id="WP_131412635.1">
    <property type="nucleotide sequence ID" value="NZ_SJTG01000005.1"/>
</dbReference>
<reference evidence="1 2" key="1">
    <citation type="submission" date="2019-02" db="EMBL/GenBank/DDBJ databases">
        <title>Dyella amyloliquefaciens sp. nov., isolated from forest soil.</title>
        <authorList>
            <person name="Gao Z.-H."/>
            <person name="Qiu L.-H."/>
        </authorList>
    </citation>
    <scope>NUCLEOTIDE SEQUENCE [LARGE SCALE GENOMIC DNA]</scope>
    <source>
        <strain evidence="1 2">KACC 12747</strain>
    </source>
</reference>
<dbReference type="EMBL" id="SJTG01000005">
    <property type="protein sequence ID" value="TCI07328.1"/>
    <property type="molecule type" value="Genomic_DNA"/>
</dbReference>
<proteinExistence type="predicted"/>
<dbReference type="Proteomes" id="UP000291822">
    <property type="component" value="Unassembled WGS sequence"/>
</dbReference>
<evidence type="ECO:0000313" key="1">
    <source>
        <dbReference type="EMBL" id="TCI07328.1"/>
    </source>
</evidence>
<comment type="caution">
    <text evidence="1">The sequence shown here is derived from an EMBL/GenBank/DDBJ whole genome shotgun (WGS) entry which is preliminary data.</text>
</comment>
<organism evidence="1 2">
    <name type="scientific">Dyella soli</name>
    <dbReference type="NCBI Taxonomy" id="522319"/>
    <lineage>
        <taxon>Bacteria</taxon>
        <taxon>Pseudomonadati</taxon>
        <taxon>Pseudomonadota</taxon>
        <taxon>Gammaproteobacteria</taxon>
        <taxon>Lysobacterales</taxon>
        <taxon>Rhodanobacteraceae</taxon>
        <taxon>Dyella</taxon>
    </lineage>
</organism>
<keyword evidence="2" id="KW-1185">Reference proteome</keyword>
<protein>
    <submittedName>
        <fullName evidence="1">Uncharacterized protein</fullName>
    </submittedName>
</protein>
<gene>
    <name evidence="1" type="ORF">EZM97_32585</name>
</gene>
<name>A0A4V2NL45_9GAMM</name>
<sequence length="499" mass="54342">MIRGGEVPGQPPRFARCGAAGQHDCNREGSMNGSGDHRRARCDRVARGRRWIVAAILCCIALQAYGQAAAPTAERIVIESGWDGMSYLSPLQTRLTIVRDGASYRLTGGQSRGRDGKPQPERAIPPRTVAAADVARLVDAMRAPPQPRIDLRMLEPGIGHAQPLIDKILTQTQVLPAPASLAAKVHAWRDNLRQPAVLAEAVTKGFDLRHMDSSPHIDIQVTLGDGTTLSAQSDSHQYLMLPWTNANGDRTYSAAITRALDKLLPKAATNKELLEGKFDGYDLEWILVTGLAPELARLRSEEEAPDAVRLLDANFNVKRVAYVSDKQRYVEADLQLPQGPPNLLLTARLPLAGKSIANEADIARARQQLQLAQSSPVLVARMQSLPRTAFHIQDGADTIWLDQATARQFVQQMQDMKKLPELATQPALMQGAVMVAEGNPAAFWIVLADRRTVLWKQTSYEPTPTVGTSCPPVPLGDGASSEYQDGCLGKVYGTDGQEL</sequence>